<dbReference type="EMBL" id="CAEZWG010000030">
    <property type="protein sequence ID" value="CAB4647127.1"/>
    <property type="molecule type" value="Genomic_DNA"/>
</dbReference>
<evidence type="ECO:0000313" key="1">
    <source>
        <dbReference type="EMBL" id="CAB4647127.1"/>
    </source>
</evidence>
<accession>A0A6J6KBK4</accession>
<organism evidence="1">
    <name type="scientific">freshwater metagenome</name>
    <dbReference type="NCBI Taxonomy" id="449393"/>
    <lineage>
        <taxon>unclassified sequences</taxon>
        <taxon>metagenomes</taxon>
        <taxon>ecological metagenomes</taxon>
    </lineage>
</organism>
<proteinExistence type="predicted"/>
<gene>
    <name evidence="1" type="ORF">UFOPK2234_00254</name>
</gene>
<reference evidence="1" key="1">
    <citation type="submission" date="2020-05" db="EMBL/GenBank/DDBJ databases">
        <authorList>
            <person name="Chiriac C."/>
            <person name="Salcher M."/>
            <person name="Ghai R."/>
            <person name="Kavagutti S V."/>
        </authorList>
    </citation>
    <scope>NUCLEOTIDE SEQUENCE</scope>
</reference>
<name>A0A6J6KBK4_9ZZZZ</name>
<protein>
    <submittedName>
        <fullName evidence="1">Unannotated protein</fullName>
    </submittedName>
</protein>
<dbReference type="AlphaFoldDB" id="A0A6J6KBK4"/>
<sequence>MTERTNTTGTKMRLIRSASCCAGAFSDCAAKTILVIRASSVSDPILVALTKIFPLLLIEPAKTKSLIATSMGLASPVKNALLIVVNPDTTWPSVAIRSPGFTTKISPT</sequence>